<feature type="domain" description="Nitroreductase" evidence="6">
    <location>
        <begin position="172"/>
        <end position="221"/>
    </location>
</feature>
<comment type="similarity">
    <text evidence="2">Belongs to the nitroreductase family.</text>
</comment>
<keyword evidence="4" id="KW-0288">FMN</keyword>
<evidence type="ECO:0000256" key="5">
    <source>
        <dbReference type="ARBA" id="ARBA00023002"/>
    </source>
</evidence>
<dbReference type="RefSeq" id="WP_117329090.1">
    <property type="nucleotide sequence ID" value="NZ_QUWK01000001.1"/>
</dbReference>
<proteinExistence type="inferred from homology"/>
<dbReference type="InterPro" id="IPR000415">
    <property type="entry name" value="Nitroreductase-like"/>
</dbReference>
<dbReference type="AlphaFoldDB" id="A0A372MKI2"/>
<name>A0A372MKI2_9SPIR</name>
<evidence type="ECO:0000256" key="1">
    <source>
        <dbReference type="ARBA" id="ARBA00001917"/>
    </source>
</evidence>
<evidence type="ECO:0000313" key="8">
    <source>
        <dbReference type="Proteomes" id="UP000264002"/>
    </source>
</evidence>
<protein>
    <recommendedName>
        <fullName evidence="6">Nitroreductase domain-containing protein</fullName>
    </recommendedName>
</protein>
<keyword evidence="5" id="KW-0560">Oxidoreductase</keyword>
<dbReference type="Pfam" id="PF00881">
    <property type="entry name" value="Nitroreductase"/>
    <property type="match status" value="1"/>
</dbReference>
<reference evidence="7 8" key="2">
    <citation type="submission" date="2018-09" db="EMBL/GenBank/DDBJ databases">
        <title>Genome of Sphaerochaeta halotolerans strain 4-11.</title>
        <authorList>
            <person name="Nazina T.N."/>
            <person name="Sokolova D.S."/>
        </authorList>
    </citation>
    <scope>NUCLEOTIDE SEQUENCE [LARGE SCALE GENOMIC DNA]</scope>
    <source>
        <strain evidence="7 8">4-11</strain>
    </source>
</reference>
<dbReference type="InterPro" id="IPR029479">
    <property type="entry name" value="Nitroreductase"/>
</dbReference>
<keyword evidence="8" id="KW-1185">Reference proteome</keyword>
<sequence>MPKRSYRILRSLVPNFMRNILKPVIQKFKLSREIKSEIERTKKFAFGLNKKNDIHNLFARLTFHSHALEKGLSNPNFRKGFGQRALMSLREAMTEYRNADFPLDEERFLSAIIVLQEYCKAHEYLPEYTSDIENFLKKFEITPPNLLVGAVEYQKETILENSKAMFSNLALNRISVRDYSPTEVDDTLIFDSIRIAMKSPSVCNRQSWRVHLIKDRDLLERTLTLQGGFDGNGTNLNKLLLVTVDLRYFSNFYERNQGYIDGGIFLMSLVYALTYNEVATCILNAMFNRKRDQEIRDLIGLEESEVMIGFIALGHYPDVFKAPASLRDSVDKCLKIH</sequence>
<gene>
    <name evidence="7" type="ORF">DYP60_01510</name>
</gene>
<dbReference type="EMBL" id="QUWK01000001">
    <property type="protein sequence ID" value="RFU96271.1"/>
    <property type="molecule type" value="Genomic_DNA"/>
</dbReference>
<evidence type="ECO:0000313" key="7">
    <source>
        <dbReference type="EMBL" id="RFU96271.1"/>
    </source>
</evidence>
<dbReference type="SUPFAM" id="SSF55469">
    <property type="entry name" value="FMN-dependent nitroreductase-like"/>
    <property type="match status" value="1"/>
</dbReference>
<dbReference type="GO" id="GO:0016491">
    <property type="term" value="F:oxidoreductase activity"/>
    <property type="evidence" value="ECO:0007669"/>
    <property type="project" value="UniProtKB-KW"/>
</dbReference>
<comment type="caution">
    <text evidence="7">The sequence shown here is derived from an EMBL/GenBank/DDBJ whole genome shotgun (WGS) entry which is preliminary data.</text>
</comment>
<organism evidence="7 8">
    <name type="scientific">Sphaerochaeta halotolerans</name>
    <dbReference type="NCBI Taxonomy" id="2293840"/>
    <lineage>
        <taxon>Bacteria</taxon>
        <taxon>Pseudomonadati</taxon>
        <taxon>Spirochaetota</taxon>
        <taxon>Spirochaetia</taxon>
        <taxon>Spirochaetales</taxon>
        <taxon>Sphaerochaetaceae</taxon>
        <taxon>Sphaerochaeta</taxon>
    </lineage>
</organism>
<dbReference type="PANTHER" id="PTHR43673">
    <property type="entry name" value="NAD(P)H NITROREDUCTASE YDGI-RELATED"/>
    <property type="match status" value="1"/>
</dbReference>
<evidence type="ECO:0000259" key="6">
    <source>
        <dbReference type="Pfam" id="PF00881"/>
    </source>
</evidence>
<dbReference type="PANTHER" id="PTHR43673:SF2">
    <property type="entry name" value="NITROREDUCTASE"/>
    <property type="match status" value="1"/>
</dbReference>
<evidence type="ECO:0000256" key="3">
    <source>
        <dbReference type="ARBA" id="ARBA00022630"/>
    </source>
</evidence>
<dbReference type="Proteomes" id="UP000264002">
    <property type="component" value="Unassembled WGS sequence"/>
</dbReference>
<reference evidence="8" key="1">
    <citation type="submission" date="2018-08" db="EMBL/GenBank/DDBJ databases">
        <authorList>
            <person name="Grouzdev D.S."/>
            <person name="Krutkina M.S."/>
        </authorList>
    </citation>
    <scope>NUCLEOTIDE SEQUENCE [LARGE SCALE GENOMIC DNA]</scope>
    <source>
        <strain evidence="8">4-11</strain>
    </source>
</reference>
<evidence type="ECO:0000256" key="4">
    <source>
        <dbReference type="ARBA" id="ARBA00022643"/>
    </source>
</evidence>
<comment type="cofactor">
    <cofactor evidence="1">
        <name>FMN</name>
        <dbReference type="ChEBI" id="CHEBI:58210"/>
    </cofactor>
</comment>
<accession>A0A372MKI2</accession>
<keyword evidence="3" id="KW-0285">Flavoprotein</keyword>
<evidence type="ECO:0000256" key="2">
    <source>
        <dbReference type="ARBA" id="ARBA00007118"/>
    </source>
</evidence>
<dbReference type="Gene3D" id="3.40.109.10">
    <property type="entry name" value="NADH Oxidase"/>
    <property type="match status" value="1"/>
</dbReference>